<gene>
    <name evidence="2" type="ORF">PSTG_04021</name>
</gene>
<dbReference type="GO" id="GO:0009052">
    <property type="term" value="P:pentose-phosphate shunt, non-oxidative branch"/>
    <property type="evidence" value="ECO:0007669"/>
    <property type="project" value="InterPro"/>
</dbReference>
<dbReference type="InterPro" id="IPR004788">
    <property type="entry name" value="Ribose5P_isomerase_type_A"/>
</dbReference>
<dbReference type="GO" id="GO:0004751">
    <property type="term" value="F:ribose-5-phosphate isomerase activity"/>
    <property type="evidence" value="ECO:0007669"/>
    <property type="project" value="InterPro"/>
</dbReference>
<dbReference type="AlphaFoldDB" id="A0A0L0VTY9"/>
<reference evidence="3" key="1">
    <citation type="submission" date="2014-03" db="EMBL/GenBank/DDBJ databases">
        <title>The Genome Sequence of Puccinia striiformis f. sp. tritici PST-78.</title>
        <authorList>
            <consortium name="The Broad Institute Genome Sequencing Platform"/>
            <person name="Cuomo C."/>
            <person name="Hulbert S."/>
            <person name="Chen X."/>
            <person name="Walker B."/>
            <person name="Young S.K."/>
            <person name="Zeng Q."/>
            <person name="Gargeya S."/>
            <person name="Fitzgerald M."/>
            <person name="Haas B."/>
            <person name="Abouelleil A."/>
            <person name="Alvarado L."/>
            <person name="Arachchi H.M."/>
            <person name="Berlin A.M."/>
            <person name="Chapman S.B."/>
            <person name="Goldberg J."/>
            <person name="Griggs A."/>
            <person name="Gujja S."/>
            <person name="Hansen M."/>
            <person name="Howarth C."/>
            <person name="Imamovic A."/>
            <person name="Larimer J."/>
            <person name="McCowan C."/>
            <person name="Montmayeur A."/>
            <person name="Murphy C."/>
            <person name="Neiman D."/>
            <person name="Pearson M."/>
            <person name="Priest M."/>
            <person name="Roberts A."/>
            <person name="Saif S."/>
            <person name="Shea T."/>
            <person name="Sisk P."/>
            <person name="Sykes S."/>
            <person name="Wortman J."/>
            <person name="Nusbaum C."/>
            <person name="Birren B."/>
        </authorList>
    </citation>
    <scope>NUCLEOTIDE SEQUENCE [LARGE SCALE GENOMIC DNA]</scope>
    <source>
        <strain evidence="3">race PST-78</strain>
    </source>
</reference>
<accession>A0A0L0VTY9</accession>
<protein>
    <submittedName>
        <fullName evidence="2">Uncharacterized protein</fullName>
    </submittedName>
</protein>
<dbReference type="Pfam" id="PF06026">
    <property type="entry name" value="Rib_5-P_isom_A"/>
    <property type="match status" value="1"/>
</dbReference>
<sequence>MRDPTELSYRLKMLTGVLEVGLFCGMAEEAYFGNLDGIVTIRSKNGNTRKMSVEEGKAKIQSNGHQPQSSTQA</sequence>
<evidence type="ECO:0000313" key="2">
    <source>
        <dbReference type="EMBL" id="KNF02736.1"/>
    </source>
</evidence>
<dbReference type="STRING" id="1165861.A0A0L0VTY9"/>
<dbReference type="Proteomes" id="UP000054564">
    <property type="component" value="Unassembled WGS sequence"/>
</dbReference>
<evidence type="ECO:0000313" key="3">
    <source>
        <dbReference type="Proteomes" id="UP000054564"/>
    </source>
</evidence>
<name>A0A0L0VTY9_9BASI</name>
<comment type="caution">
    <text evidence="2">The sequence shown here is derived from an EMBL/GenBank/DDBJ whole genome shotgun (WGS) entry which is preliminary data.</text>
</comment>
<proteinExistence type="predicted"/>
<organism evidence="2 3">
    <name type="scientific">Puccinia striiformis f. sp. tritici PST-78</name>
    <dbReference type="NCBI Taxonomy" id="1165861"/>
    <lineage>
        <taxon>Eukaryota</taxon>
        <taxon>Fungi</taxon>
        <taxon>Dikarya</taxon>
        <taxon>Basidiomycota</taxon>
        <taxon>Pucciniomycotina</taxon>
        <taxon>Pucciniomycetes</taxon>
        <taxon>Pucciniales</taxon>
        <taxon>Pucciniaceae</taxon>
        <taxon>Puccinia</taxon>
    </lineage>
</organism>
<feature type="compositionally biased region" description="Polar residues" evidence="1">
    <location>
        <begin position="60"/>
        <end position="73"/>
    </location>
</feature>
<evidence type="ECO:0000256" key="1">
    <source>
        <dbReference type="SAM" id="MobiDB-lite"/>
    </source>
</evidence>
<feature type="region of interest" description="Disordered" evidence="1">
    <location>
        <begin position="46"/>
        <end position="73"/>
    </location>
</feature>
<keyword evidence="3" id="KW-1185">Reference proteome</keyword>
<dbReference type="EMBL" id="AJIL01000021">
    <property type="protein sequence ID" value="KNF02736.1"/>
    <property type="molecule type" value="Genomic_DNA"/>
</dbReference>